<dbReference type="PANTHER" id="PTHR46746:SF9">
    <property type="entry name" value="CD209 ANTIGEN-LIKE PROTEIN C-LIKE"/>
    <property type="match status" value="1"/>
</dbReference>
<protein>
    <submittedName>
        <fullName evidence="5">C-type lectin domain family 7 member A-like</fullName>
    </submittedName>
</protein>
<dbReference type="InterPro" id="IPR033989">
    <property type="entry name" value="CD209-like_CTLD"/>
</dbReference>
<keyword evidence="2" id="KW-1015">Disulfide bond</keyword>
<dbReference type="InterPro" id="IPR018378">
    <property type="entry name" value="C-type_lectin_CS"/>
</dbReference>
<reference evidence="6" key="1">
    <citation type="submission" date="2011-12" db="EMBL/GenBank/DDBJ databases">
        <title>The Draft Genome of Lepisosteus oculatus.</title>
        <authorList>
            <consortium name="The Broad Institute Genome Assembly &amp; Analysis Group"/>
            <consortium name="Computational R&amp;D Group"/>
            <consortium name="and Sequencing Platform"/>
            <person name="Di Palma F."/>
            <person name="Alfoldi J."/>
            <person name="Johnson J."/>
            <person name="Berlin A."/>
            <person name="Gnerre S."/>
            <person name="Jaffe D."/>
            <person name="MacCallum I."/>
            <person name="Young S."/>
            <person name="Walker B.J."/>
            <person name="Lander E.S."/>
            <person name="Lindblad-Toh K."/>
        </authorList>
    </citation>
    <scope>NUCLEOTIDE SEQUENCE [LARGE SCALE GENOMIC DNA]</scope>
</reference>
<keyword evidence="1" id="KW-0430">Lectin</keyword>
<dbReference type="HOGENOM" id="CLU_049894_7_0_1"/>
<dbReference type="PANTHER" id="PTHR46746">
    <property type="entry name" value="KILLER CELL LECTIN-LIKE RECEPTOR SUBFAMILY F MEMBER 2"/>
    <property type="match status" value="1"/>
</dbReference>
<dbReference type="PROSITE" id="PS50041">
    <property type="entry name" value="C_TYPE_LECTIN_2"/>
    <property type="match status" value="1"/>
</dbReference>
<dbReference type="GO" id="GO:0006955">
    <property type="term" value="P:immune response"/>
    <property type="evidence" value="ECO:0000318"/>
    <property type="project" value="GO_Central"/>
</dbReference>
<evidence type="ECO:0000313" key="6">
    <source>
        <dbReference type="Proteomes" id="UP000018468"/>
    </source>
</evidence>
<dbReference type="PROSITE" id="PS00615">
    <property type="entry name" value="C_TYPE_LECTIN_1"/>
    <property type="match status" value="1"/>
</dbReference>
<dbReference type="eggNOG" id="KOG4297">
    <property type="taxonomic scope" value="Eukaryota"/>
</dbReference>
<dbReference type="InParanoid" id="W5ML32"/>
<dbReference type="GO" id="GO:0030246">
    <property type="term" value="F:carbohydrate binding"/>
    <property type="evidence" value="ECO:0000318"/>
    <property type="project" value="GO_Central"/>
</dbReference>
<proteinExistence type="predicted"/>
<evidence type="ECO:0000313" key="5">
    <source>
        <dbReference type="Ensembl" id="ENSLOCP00000009091.1"/>
    </source>
</evidence>
<dbReference type="OMA" id="SHYWICE"/>
<feature type="domain" description="C-type lectin" evidence="4">
    <location>
        <begin position="180"/>
        <end position="299"/>
    </location>
</feature>
<evidence type="ECO:0000259" key="4">
    <source>
        <dbReference type="PROSITE" id="PS50041"/>
    </source>
</evidence>
<dbReference type="GO" id="GO:0009897">
    <property type="term" value="C:external side of plasma membrane"/>
    <property type="evidence" value="ECO:0000318"/>
    <property type="project" value="GO_Central"/>
</dbReference>
<accession>W5ML32</accession>
<dbReference type="InterPro" id="IPR016187">
    <property type="entry name" value="CTDL_fold"/>
</dbReference>
<reference evidence="5" key="3">
    <citation type="submission" date="2025-09" db="UniProtKB">
        <authorList>
            <consortium name="Ensembl"/>
        </authorList>
    </citation>
    <scope>IDENTIFICATION</scope>
</reference>
<reference evidence="5" key="2">
    <citation type="submission" date="2025-08" db="UniProtKB">
        <authorList>
            <consortium name="Ensembl"/>
        </authorList>
    </citation>
    <scope>IDENTIFICATION</scope>
</reference>
<dbReference type="CDD" id="cd03590">
    <property type="entry name" value="CLECT_DC-SIGN_like"/>
    <property type="match status" value="1"/>
</dbReference>
<evidence type="ECO:0000256" key="3">
    <source>
        <dbReference type="SAM" id="MobiDB-lite"/>
    </source>
</evidence>
<sequence>MLCCLSQSDVTMPDEVYYSTVKFTANSCPRTRVTPEEVTYEEVKVEGSQSAQTVPPPGPAVSMSTMRSERGPPSYRRTAVCQGLLCAVLLVTVIAQFVYYNVSCSRGEKYSSRPQNDSMLNEKLNKPKMNYSTGHQMQNSTNLLAQFFQKFPILGQYCPIDDHKVHERRCQPCPQNWMQNQGKCYHLYQDKMDWIASQYYCRSQGAHLVTIDSDKEQDFIWSKVRTLKDLVWIGLRDINSDKNWHWVNGSPLKNESFWGDKQPNIRNKIPRCVVINPEANSMKNWDDKTCSSSHYWICEADVLRFTPQESAV</sequence>
<evidence type="ECO:0000256" key="2">
    <source>
        <dbReference type="ARBA" id="ARBA00023157"/>
    </source>
</evidence>
<dbReference type="Bgee" id="ENSLOCG00000007490">
    <property type="expression patterns" value="Expressed in bone element and 5 other cell types or tissues"/>
</dbReference>
<dbReference type="Pfam" id="PF00059">
    <property type="entry name" value="Lectin_C"/>
    <property type="match status" value="1"/>
</dbReference>
<dbReference type="Gene3D" id="3.10.100.10">
    <property type="entry name" value="Mannose-Binding Protein A, subunit A"/>
    <property type="match status" value="1"/>
</dbReference>
<dbReference type="STRING" id="7918.ENSLOCP00000009091"/>
<dbReference type="KEGG" id="loc:107075724"/>
<feature type="region of interest" description="Disordered" evidence="3">
    <location>
        <begin position="44"/>
        <end position="69"/>
    </location>
</feature>
<dbReference type="Ensembl" id="ENSLOCT00000009102.1">
    <property type="protein sequence ID" value="ENSLOCP00000009091.1"/>
    <property type="gene ID" value="ENSLOCG00000007490.1"/>
</dbReference>
<dbReference type="InterPro" id="IPR001304">
    <property type="entry name" value="C-type_lectin-like"/>
</dbReference>
<dbReference type="GeneID" id="107075724"/>
<dbReference type="SUPFAM" id="SSF56436">
    <property type="entry name" value="C-type lectin-like"/>
    <property type="match status" value="1"/>
</dbReference>
<dbReference type="AlphaFoldDB" id="W5ML32"/>
<keyword evidence="6" id="KW-1185">Reference proteome</keyword>
<dbReference type="Proteomes" id="UP000018468">
    <property type="component" value="Linkage group LG26"/>
</dbReference>
<dbReference type="InterPro" id="IPR051379">
    <property type="entry name" value="C-type_Lectin_Receptor_IMM"/>
</dbReference>
<organism evidence="5 6">
    <name type="scientific">Lepisosteus oculatus</name>
    <name type="common">Spotted gar</name>
    <dbReference type="NCBI Taxonomy" id="7918"/>
    <lineage>
        <taxon>Eukaryota</taxon>
        <taxon>Metazoa</taxon>
        <taxon>Chordata</taxon>
        <taxon>Craniata</taxon>
        <taxon>Vertebrata</taxon>
        <taxon>Euteleostomi</taxon>
        <taxon>Actinopterygii</taxon>
        <taxon>Neopterygii</taxon>
        <taxon>Holostei</taxon>
        <taxon>Semionotiformes</taxon>
        <taxon>Lepisosteidae</taxon>
        <taxon>Lepisosteus</taxon>
    </lineage>
</organism>
<name>W5ML32_LEPOC</name>
<dbReference type="EMBL" id="AHAT01034774">
    <property type="status" value="NOT_ANNOTATED_CDS"/>
    <property type="molecule type" value="Genomic_DNA"/>
</dbReference>
<evidence type="ECO:0000256" key="1">
    <source>
        <dbReference type="ARBA" id="ARBA00022734"/>
    </source>
</evidence>
<dbReference type="GeneTree" id="ENSGT01030000234575"/>
<dbReference type="SMART" id="SM00034">
    <property type="entry name" value="CLECT"/>
    <property type="match status" value="1"/>
</dbReference>
<dbReference type="GO" id="GO:0038187">
    <property type="term" value="F:pattern recognition receptor activity"/>
    <property type="evidence" value="ECO:0000318"/>
    <property type="project" value="GO_Central"/>
</dbReference>
<dbReference type="InterPro" id="IPR016186">
    <property type="entry name" value="C-type_lectin-like/link_sf"/>
</dbReference>
<dbReference type="OrthoDB" id="538816at2759"/>